<dbReference type="Pfam" id="PF16694">
    <property type="entry name" value="Cytochrome_P460"/>
    <property type="match status" value="1"/>
</dbReference>
<comment type="caution">
    <text evidence="3">The sequence shown here is derived from an EMBL/GenBank/DDBJ whole genome shotgun (WGS) entry which is preliminary data.</text>
</comment>
<evidence type="ECO:0000313" key="3">
    <source>
        <dbReference type="EMBL" id="MBB5634425.1"/>
    </source>
</evidence>
<organism evidence="3 4">
    <name type="scientific">Pedobacter cryoconitis</name>
    <dbReference type="NCBI Taxonomy" id="188932"/>
    <lineage>
        <taxon>Bacteria</taxon>
        <taxon>Pseudomonadati</taxon>
        <taxon>Bacteroidota</taxon>
        <taxon>Sphingobacteriia</taxon>
        <taxon>Sphingobacteriales</taxon>
        <taxon>Sphingobacteriaceae</taxon>
        <taxon>Pedobacter</taxon>
    </lineage>
</organism>
<accession>A0A7W8ZIF4</accession>
<sequence length="323" mass="36248">MKLSELTKSKKILTCIVIGLFVGVSIQFTTKSVSNPAVTGSFQATPEVESILKRACYDCHSNETNLAWFDQIAPVSWQISHDVNEARSRFNFSEWDKLSKTDQEAQLWEIVNMIDQGKMPLKKYTILHPSAKVTKDELQTLKNYVLTLSGAKKVDITVIIKASHQVVQTPQTNDNPDQVPVALNGISYSDEYKSWKVIANTNRFDNGTMRIIYGNDIAVKAIADGHINPFPNGAKIAKVVWNKQAADKDGNVKPGNFNNIQYMIKDDKKFRATEGWGFARFTSLKLLPFGKNIAYGTACINCHRLVKHTGFVFDIPSKRENKS</sequence>
<feature type="transmembrane region" description="Helical" evidence="1">
    <location>
        <begin position="12"/>
        <end position="29"/>
    </location>
</feature>
<dbReference type="Gene3D" id="3.50.70.20">
    <property type="entry name" value="Cytochrome P460"/>
    <property type="match status" value="1"/>
</dbReference>
<evidence type="ECO:0000256" key="1">
    <source>
        <dbReference type="SAM" id="Phobius"/>
    </source>
</evidence>
<dbReference type="InterPro" id="IPR038142">
    <property type="entry name" value="Cytochrome_P460_sp"/>
</dbReference>
<dbReference type="InterPro" id="IPR032033">
    <property type="entry name" value="Cytochrome_P460"/>
</dbReference>
<proteinExistence type="predicted"/>
<keyword evidence="1" id="KW-1133">Transmembrane helix</keyword>
<reference evidence="3 4" key="1">
    <citation type="submission" date="2020-08" db="EMBL/GenBank/DDBJ databases">
        <title>Genomic Encyclopedia of Type Strains, Phase IV (KMG-V): Genome sequencing to study the core and pangenomes of soil and plant-associated prokaryotes.</title>
        <authorList>
            <person name="Whitman W."/>
        </authorList>
    </citation>
    <scope>NUCLEOTIDE SEQUENCE [LARGE SCALE GENOMIC DNA]</scope>
    <source>
        <strain evidence="3 4">S3M1</strain>
    </source>
</reference>
<dbReference type="InterPro" id="IPR025992">
    <property type="entry name" value="Haem-bd"/>
</dbReference>
<dbReference type="Pfam" id="PF14376">
    <property type="entry name" value="Haem_bd"/>
    <property type="match status" value="1"/>
</dbReference>
<evidence type="ECO:0000259" key="2">
    <source>
        <dbReference type="SMART" id="SM01235"/>
    </source>
</evidence>
<dbReference type="CDD" id="cd20753">
    <property type="entry name" value="cyt_P460_Mc-like"/>
    <property type="match status" value="1"/>
</dbReference>
<keyword evidence="1" id="KW-0812">Transmembrane</keyword>
<dbReference type="EMBL" id="JACHCE010000001">
    <property type="protein sequence ID" value="MBB5634425.1"/>
    <property type="molecule type" value="Genomic_DNA"/>
</dbReference>
<name>A0A7W8ZIF4_9SPHI</name>
<protein>
    <submittedName>
        <fullName evidence="3">Cytochrome c551/c552</fullName>
    </submittedName>
</protein>
<feature type="domain" description="Haem-binding" evidence="2">
    <location>
        <begin position="17"/>
        <end position="149"/>
    </location>
</feature>
<dbReference type="RefSeq" id="WP_183878223.1">
    <property type="nucleotide sequence ID" value="NZ_JACHCD010000002.1"/>
</dbReference>
<dbReference type="AlphaFoldDB" id="A0A7W8ZIF4"/>
<evidence type="ECO:0000313" key="4">
    <source>
        <dbReference type="Proteomes" id="UP000537204"/>
    </source>
</evidence>
<dbReference type="SMART" id="SM01235">
    <property type="entry name" value="Haem_bd"/>
    <property type="match status" value="1"/>
</dbReference>
<keyword evidence="1" id="KW-0472">Membrane</keyword>
<gene>
    <name evidence="3" type="ORF">HDE68_000310</name>
</gene>
<dbReference type="Proteomes" id="UP000537204">
    <property type="component" value="Unassembled WGS sequence"/>
</dbReference>